<dbReference type="InterPro" id="IPR051829">
    <property type="entry name" value="Multiheme_Cytochr_ET"/>
</dbReference>
<dbReference type="GO" id="GO:0009055">
    <property type="term" value="F:electron transfer activity"/>
    <property type="evidence" value="ECO:0007669"/>
    <property type="project" value="InterPro"/>
</dbReference>
<evidence type="ECO:0000256" key="8">
    <source>
        <dbReference type="ARBA" id="ARBA00022729"/>
    </source>
</evidence>
<keyword evidence="6 13" id="KW-0812">Transmembrane</keyword>
<dbReference type="Gene3D" id="1.10.1130.10">
    <property type="entry name" value="Flavocytochrome C3, Chain A"/>
    <property type="match status" value="1"/>
</dbReference>
<dbReference type="Pfam" id="PF14537">
    <property type="entry name" value="Cytochrom_c3_2"/>
    <property type="match status" value="1"/>
</dbReference>
<evidence type="ECO:0000256" key="11">
    <source>
        <dbReference type="ARBA" id="ARBA00023004"/>
    </source>
</evidence>
<evidence type="ECO:0000256" key="2">
    <source>
        <dbReference type="ARBA" id="ARBA00004141"/>
    </source>
</evidence>
<evidence type="ECO:0000256" key="3">
    <source>
        <dbReference type="ARBA" id="ARBA00004196"/>
    </source>
</evidence>
<comment type="caution">
    <text evidence="17">The sequence shown here is derived from an EMBL/GenBank/DDBJ whole genome shotgun (WGS) entry which is preliminary data.</text>
</comment>
<evidence type="ECO:0000256" key="5">
    <source>
        <dbReference type="ARBA" id="ARBA00022617"/>
    </source>
</evidence>
<dbReference type="CDD" id="cd08168">
    <property type="entry name" value="Cytochrom_C3"/>
    <property type="match status" value="2"/>
</dbReference>
<dbReference type="SUPFAM" id="SSF48695">
    <property type="entry name" value="Multiheme cytochromes"/>
    <property type="match status" value="2"/>
</dbReference>
<dbReference type="Proteomes" id="UP000243105">
    <property type="component" value="Unassembled WGS sequence"/>
</dbReference>
<feature type="transmembrane region" description="Helical" evidence="13">
    <location>
        <begin position="585"/>
        <end position="606"/>
    </location>
</feature>
<dbReference type="AlphaFoldDB" id="A0A916LJG7"/>
<feature type="domain" description="Tetrahaem cytochrome" evidence="16">
    <location>
        <begin position="151"/>
        <end position="237"/>
    </location>
</feature>
<dbReference type="InterPro" id="IPR036280">
    <property type="entry name" value="Multihaem_cyt_sf"/>
</dbReference>
<protein>
    <submittedName>
        <fullName evidence="17">Formate dehydrogenase, gamma subunit</fullName>
    </submittedName>
</protein>
<dbReference type="PANTHER" id="PTHR35038:SF10">
    <property type="entry name" value="HIGH-MOLECULAR-WEIGHT CYTOCHROME C"/>
    <property type="match status" value="1"/>
</dbReference>
<feature type="transmembrane region" description="Helical" evidence="13">
    <location>
        <begin position="517"/>
        <end position="542"/>
    </location>
</feature>
<evidence type="ECO:0000256" key="10">
    <source>
        <dbReference type="ARBA" id="ARBA00022989"/>
    </source>
</evidence>
<comment type="subcellular location">
    <subcellularLocation>
        <location evidence="3">Cell envelope</location>
    </subcellularLocation>
    <subcellularLocation>
        <location evidence="2">Membrane</location>
        <topology evidence="2">Multi-pass membrane protein</topology>
    </subcellularLocation>
</comment>
<dbReference type="EMBL" id="CZVV01000047">
    <property type="protein sequence ID" value="CUT01147.1"/>
    <property type="molecule type" value="Genomic_DNA"/>
</dbReference>
<dbReference type="GO" id="GO:0046872">
    <property type="term" value="F:metal ion binding"/>
    <property type="evidence" value="ECO:0007669"/>
    <property type="project" value="UniProtKB-KW"/>
</dbReference>
<evidence type="ECO:0000256" key="6">
    <source>
        <dbReference type="ARBA" id="ARBA00022692"/>
    </source>
</evidence>
<evidence type="ECO:0000256" key="9">
    <source>
        <dbReference type="ARBA" id="ARBA00022982"/>
    </source>
</evidence>
<sequence length="800" mass="90943">MIRKLSIFSILSVIFILKLSAQTNADCFACHEDKTLIMEKGGRVISLYINSNEFNKSLHGSLNCVDCHEQFNPEEIPHKEKIEPVNCSNCHLDEVSSFKSSKHFGKINCISCHGNAHKIVKVSRADFTKQCSSCHKKEFEDYKISAHFSFKNGADCISCHGYHSIKFASSDVCIKCHSDKKIVHKYQEFVLKYKESIHAQYINCSDCHTGHKVLNARDPNSTVARANVGKTCEKCHEGIAKDYFESEHGKAFVSGFEAAPSCVDCHGEHDIMKVTSGKSKISRANEIEVCLKCHLDNPDVRSRMTHVSSFIASYENSVHGRLFKAGNQDVAVCSDCHGAHEMMKASNPNSKVYKLNITSTCGRCHTKISDEFRESIHGLALAKGNFDSPACTDCHGEHLILEPTDPRSPVAPKNVALQLCSKCHASVKLAEKYGIPADKFKTFTDSYHGLNVRLGNVEAANCASCHGVHDILPSSDPRSRINKVNLVKTCGQCHPGANENFTKGKIHVTVASSDDKIIYWVSTIYIVLIVSIVGSMFVHNLLDWIRKTIDKYKQRHAKMSHPANELPRKTNLYLRMTLEERIQHLALVVSFFTLVITGFMLAFPDAWWVAAIRNIGGEAVFKYRGLIHRIAAIVLVIDSIYHLYYIIFTRRGREFIRDIMFRMQDLRDMVQVLKYNLGLSKEKPKFGRFNYIEKSEYWALIWGTVVMTLTGVVLWFENHFMGWLSKTFVDVCNTIHYFEAWLAFLAIIVWHIYYVIFNPDVYPMNFAWITGYLTEEEMEKEHPLELEKIKLQEIKKGEFV</sequence>
<keyword evidence="11" id="KW-0408">Iron</keyword>
<evidence type="ECO:0000256" key="13">
    <source>
        <dbReference type="SAM" id="Phobius"/>
    </source>
</evidence>
<keyword evidence="4" id="KW-0813">Transport</keyword>
<proteinExistence type="predicted"/>
<keyword evidence="5" id="KW-0349">Heme</keyword>
<reference evidence="17 18" key="1">
    <citation type="submission" date="2015-11" db="EMBL/GenBank/DDBJ databases">
        <authorList>
            <person name="Varghese N."/>
        </authorList>
    </citation>
    <scope>NUCLEOTIDE SEQUENCE [LARGE SCALE GENOMIC DNA]</scope>
    <source>
        <strain evidence="17 18">JGI-25</strain>
    </source>
</reference>
<dbReference type="Gene3D" id="3.90.10.10">
    <property type="entry name" value="Cytochrome C3"/>
    <property type="match status" value="2"/>
</dbReference>
<organism evidence="17 18">
    <name type="scientific">Kryptobacter tengchongensis</name>
    <dbReference type="NCBI Taxonomy" id="1643429"/>
    <lineage>
        <taxon>Bacteria</taxon>
        <taxon>Pseudomonadati</taxon>
        <taxon>Candidatus Kryptoniota</taxon>
        <taxon>Candidatus Kryptobacter</taxon>
    </lineage>
</organism>
<feature type="domain" description="Cytochrome b561 bacterial/Ni-hydrogenase" evidence="15">
    <location>
        <begin position="577"/>
        <end position="759"/>
    </location>
</feature>
<feature type="transmembrane region" description="Helical" evidence="13">
    <location>
        <begin position="626"/>
        <end position="647"/>
    </location>
</feature>
<dbReference type="InterPro" id="IPR012286">
    <property type="entry name" value="Tetrahaem_cytochrome"/>
</dbReference>
<name>A0A916LJG7_KRYT1</name>
<keyword evidence="9" id="KW-0249">Electron transport</keyword>
<evidence type="ECO:0000256" key="7">
    <source>
        <dbReference type="ARBA" id="ARBA00022723"/>
    </source>
</evidence>
<dbReference type="GO" id="GO:0030313">
    <property type="term" value="C:cell envelope"/>
    <property type="evidence" value="ECO:0007669"/>
    <property type="project" value="UniProtKB-SubCell"/>
</dbReference>
<keyword evidence="7" id="KW-0479">Metal-binding</keyword>
<dbReference type="PANTHER" id="PTHR35038">
    <property type="entry name" value="DISSIMILATORY SULFITE REDUCTASE SIRA"/>
    <property type="match status" value="1"/>
</dbReference>
<evidence type="ECO:0000256" key="12">
    <source>
        <dbReference type="ARBA" id="ARBA00023136"/>
    </source>
</evidence>
<evidence type="ECO:0000313" key="18">
    <source>
        <dbReference type="Proteomes" id="UP000243105"/>
    </source>
</evidence>
<dbReference type="RefSeq" id="WP_072263867.1">
    <property type="nucleotide sequence ID" value="NZ_CZVV01000047.1"/>
</dbReference>
<evidence type="ECO:0000256" key="14">
    <source>
        <dbReference type="SAM" id="SignalP"/>
    </source>
</evidence>
<dbReference type="InterPro" id="IPR011577">
    <property type="entry name" value="Cyt_b561_bac/Ni-Hgenase"/>
</dbReference>
<dbReference type="Gene3D" id="1.20.950.20">
    <property type="entry name" value="Transmembrane di-heme cytochromes, Chain C"/>
    <property type="match status" value="1"/>
</dbReference>
<evidence type="ECO:0000313" key="17">
    <source>
        <dbReference type="EMBL" id="CUT01147.1"/>
    </source>
</evidence>
<dbReference type="Gene3D" id="1.10.780.10">
    <property type="entry name" value="Hydroxylamine Oxidoreductase, Chain A, domain 1"/>
    <property type="match status" value="2"/>
</dbReference>
<keyword evidence="8 14" id="KW-0732">Signal</keyword>
<dbReference type="Pfam" id="PF01292">
    <property type="entry name" value="Ni_hydr_CYTB"/>
    <property type="match status" value="1"/>
</dbReference>
<evidence type="ECO:0000259" key="15">
    <source>
        <dbReference type="Pfam" id="PF01292"/>
    </source>
</evidence>
<gene>
    <name evidence="17" type="ORF">JGI25_00843</name>
</gene>
<feature type="transmembrane region" description="Helical" evidence="13">
    <location>
        <begin position="736"/>
        <end position="756"/>
    </location>
</feature>
<accession>A0A916LJG7</accession>
<evidence type="ECO:0000256" key="4">
    <source>
        <dbReference type="ARBA" id="ARBA00022448"/>
    </source>
</evidence>
<feature type="transmembrane region" description="Helical" evidence="13">
    <location>
        <begin position="697"/>
        <end position="716"/>
    </location>
</feature>
<feature type="signal peptide" evidence="14">
    <location>
        <begin position="1"/>
        <end position="25"/>
    </location>
</feature>
<dbReference type="GO" id="GO:0016020">
    <property type="term" value="C:membrane"/>
    <property type="evidence" value="ECO:0007669"/>
    <property type="project" value="UniProtKB-SubCell"/>
</dbReference>
<evidence type="ECO:0000256" key="1">
    <source>
        <dbReference type="ARBA" id="ARBA00001926"/>
    </source>
</evidence>
<comment type="cofactor">
    <cofactor evidence="1">
        <name>heme c</name>
        <dbReference type="ChEBI" id="CHEBI:61717"/>
    </cofactor>
</comment>
<keyword evidence="12 13" id="KW-0472">Membrane</keyword>
<feature type="chain" id="PRO_5038055980" evidence="14">
    <location>
        <begin position="26"/>
        <end position="800"/>
    </location>
</feature>
<evidence type="ECO:0000259" key="16">
    <source>
        <dbReference type="Pfam" id="PF14537"/>
    </source>
</evidence>
<keyword evidence="10 13" id="KW-1133">Transmembrane helix</keyword>